<evidence type="ECO:0000256" key="1">
    <source>
        <dbReference type="SAM" id="MobiDB-lite"/>
    </source>
</evidence>
<feature type="region of interest" description="Disordered" evidence="1">
    <location>
        <begin position="107"/>
        <end position="172"/>
    </location>
</feature>
<feature type="compositionally biased region" description="Polar residues" evidence="1">
    <location>
        <begin position="126"/>
        <end position="135"/>
    </location>
</feature>
<comment type="caution">
    <text evidence="2">The sequence shown here is derived from an EMBL/GenBank/DDBJ whole genome shotgun (WGS) entry which is preliminary data.</text>
</comment>
<evidence type="ECO:0000313" key="2">
    <source>
        <dbReference type="EMBL" id="CAG8543857.1"/>
    </source>
</evidence>
<proteinExistence type="predicted"/>
<dbReference type="AlphaFoldDB" id="A0A9N9AY15"/>
<name>A0A9N9AY15_9GLOM</name>
<sequence>MIISVQKTNTEKTQRDLGLTSPVEEIYSPEFTIQPSPLPTFSSINYRTRICKREQHKNEPSRRAIAQQESRNYEREIQVQENEFDRRANTYQQSSTNELEMQILQNEPNKRSIAQQNRRNHERAENSVNQRAISQQERRKLNKKSISQQKRKQREREANKQAQSENEQAKRACTISLDELLTQLQQNN</sequence>
<feature type="compositionally biased region" description="Polar residues" evidence="1">
    <location>
        <begin position="107"/>
        <end position="117"/>
    </location>
</feature>
<feature type="non-terminal residue" evidence="2">
    <location>
        <position position="1"/>
    </location>
</feature>
<keyword evidence="3" id="KW-1185">Reference proteome</keyword>
<protein>
    <submittedName>
        <fullName evidence="2">7673_t:CDS:1</fullName>
    </submittedName>
</protein>
<dbReference type="OrthoDB" id="2491845at2759"/>
<gene>
    <name evidence="2" type="ORF">DERYTH_LOCUS4935</name>
</gene>
<reference evidence="2" key="1">
    <citation type="submission" date="2021-06" db="EMBL/GenBank/DDBJ databases">
        <authorList>
            <person name="Kallberg Y."/>
            <person name="Tangrot J."/>
            <person name="Rosling A."/>
        </authorList>
    </citation>
    <scope>NUCLEOTIDE SEQUENCE</scope>
    <source>
        <strain evidence="2">MA453B</strain>
    </source>
</reference>
<dbReference type="Proteomes" id="UP000789405">
    <property type="component" value="Unassembled WGS sequence"/>
</dbReference>
<organism evidence="2 3">
    <name type="scientific">Dentiscutata erythropus</name>
    <dbReference type="NCBI Taxonomy" id="1348616"/>
    <lineage>
        <taxon>Eukaryota</taxon>
        <taxon>Fungi</taxon>
        <taxon>Fungi incertae sedis</taxon>
        <taxon>Mucoromycota</taxon>
        <taxon>Glomeromycotina</taxon>
        <taxon>Glomeromycetes</taxon>
        <taxon>Diversisporales</taxon>
        <taxon>Gigasporaceae</taxon>
        <taxon>Dentiscutata</taxon>
    </lineage>
</organism>
<evidence type="ECO:0000313" key="3">
    <source>
        <dbReference type="Proteomes" id="UP000789405"/>
    </source>
</evidence>
<dbReference type="EMBL" id="CAJVPY010001974">
    <property type="protein sequence ID" value="CAG8543857.1"/>
    <property type="molecule type" value="Genomic_DNA"/>
</dbReference>
<accession>A0A9N9AY15</accession>